<protein>
    <submittedName>
        <fullName evidence="2">Uncharacterized protein</fullName>
    </submittedName>
</protein>
<sequence>MVSLTEVKAANASLHSTAPPGLVSVVVGGTNGIGKGFLYELAKHTSNPKIYIVGRNEATLGKIIQDLKDVNLTGTYIPILASDLTLVSVVRKTTAQIITQEKKIDLLFLSQGYLTLSGRDESPEGLDRISTIRYYGRMRFILDLLPLLEAAPSPRVVSVLAAGTEGTIYPDDLGLKQPNHHGAIVQTAAAVTYTTLFLEQLAKLHPKVGFCHTHPGIVRTNIFNNAKFNPVFKFFVVWILAPTVMRLISISAEEAGTRQLYVATSPAFVSAAEGASSRTEDALSKLALGTDGKRGSGAYMVGQKCQAVQKQELLQRYRDDGVDKKLWKHTVGELDRILGSGQ</sequence>
<dbReference type="Pfam" id="PF00106">
    <property type="entry name" value="adh_short"/>
    <property type="match status" value="1"/>
</dbReference>
<dbReference type="InterPro" id="IPR002347">
    <property type="entry name" value="SDR_fam"/>
</dbReference>
<gene>
    <name evidence="2" type="ORF">B0H66DRAFT_575870</name>
</gene>
<dbReference type="InterPro" id="IPR052228">
    <property type="entry name" value="Sec_Metab_Biosynth_Oxidored"/>
</dbReference>
<keyword evidence="1" id="KW-0560">Oxidoreductase</keyword>
<dbReference type="InterPro" id="IPR036291">
    <property type="entry name" value="NAD(P)-bd_dom_sf"/>
</dbReference>
<comment type="caution">
    <text evidence="2">The sequence shown here is derived from an EMBL/GenBank/DDBJ whole genome shotgun (WGS) entry which is preliminary data.</text>
</comment>
<accession>A0AAE0M682</accession>
<organism evidence="2 3">
    <name type="scientific">Apodospora peruviana</name>
    <dbReference type="NCBI Taxonomy" id="516989"/>
    <lineage>
        <taxon>Eukaryota</taxon>
        <taxon>Fungi</taxon>
        <taxon>Dikarya</taxon>
        <taxon>Ascomycota</taxon>
        <taxon>Pezizomycotina</taxon>
        <taxon>Sordariomycetes</taxon>
        <taxon>Sordariomycetidae</taxon>
        <taxon>Sordariales</taxon>
        <taxon>Lasiosphaeriaceae</taxon>
        <taxon>Apodospora</taxon>
    </lineage>
</organism>
<dbReference type="Proteomes" id="UP001283341">
    <property type="component" value="Unassembled WGS sequence"/>
</dbReference>
<dbReference type="Gene3D" id="3.40.50.720">
    <property type="entry name" value="NAD(P)-binding Rossmann-like Domain"/>
    <property type="match status" value="1"/>
</dbReference>
<dbReference type="AlphaFoldDB" id="A0AAE0M682"/>
<dbReference type="PANTHER" id="PTHR47534:SF3">
    <property type="entry name" value="ALCOHOL DEHYDROGENASE-LIKE C-TERMINAL DOMAIN-CONTAINING PROTEIN"/>
    <property type="match status" value="1"/>
</dbReference>
<dbReference type="PANTHER" id="PTHR47534">
    <property type="entry name" value="YALI0E05731P"/>
    <property type="match status" value="1"/>
</dbReference>
<evidence type="ECO:0000313" key="3">
    <source>
        <dbReference type="Proteomes" id="UP001283341"/>
    </source>
</evidence>
<reference evidence="2" key="2">
    <citation type="submission" date="2023-06" db="EMBL/GenBank/DDBJ databases">
        <authorList>
            <consortium name="Lawrence Berkeley National Laboratory"/>
            <person name="Haridas S."/>
            <person name="Hensen N."/>
            <person name="Bonometti L."/>
            <person name="Westerberg I."/>
            <person name="Brannstrom I.O."/>
            <person name="Guillou S."/>
            <person name="Cros-Aarteil S."/>
            <person name="Calhoun S."/>
            <person name="Kuo A."/>
            <person name="Mondo S."/>
            <person name="Pangilinan J."/>
            <person name="Riley R."/>
            <person name="Labutti K."/>
            <person name="Andreopoulos B."/>
            <person name="Lipzen A."/>
            <person name="Chen C."/>
            <person name="Yanf M."/>
            <person name="Daum C."/>
            <person name="Ng V."/>
            <person name="Clum A."/>
            <person name="Steindorff A."/>
            <person name="Ohm R."/>
            <person name="Martin F."/>
            <person name="Silar P."/>
            <person name="Natvig D."/>
            <person name="Lalanne C."/>
            <person name="Gautier V."/>
            <person name="Ament-Velasquez S.L."/>
            <person name="Kruys A."/>
            <person name="Hutchinson M.I."/>
            <person name="Powell A.J."/>
            <person name="Barry K."/>
            <person name="Miller A.N."/>
            <person name="Grigoriev I.V."/>
            <person name="Debuchy R."/>
            <person name="Gladieux P."/>
            <person name="Thoren M.H."/>
            <person name="Johannesson H."/>
        </authorList>
    </citation>
    <scope>NUCLEOTIDE SEQUENCE</scope>
    <source>
        <strain evidence="2">CBS 118394</strain>
    </source>
</reference>
<dbReference type="EMBL" id="JAUEDM010000004">
    <property type="protein sequence ID" value="KAK3319444.1"/>
    <property type="molecule type" value="Genomic_DNA"/>
</dbReference>
<dbReference type="SUPFAM" id="SSF51735">
    <property type="entry name" value="NAD(P)-binding Rossmann-fold domains"/>
    <property type="match status" value="1"/>
</dbReference>
<proteinExistence type="predicted"/>
<dbReference type="GO" id="GO:0016491">
    <property type="term" value="F:oxidoreductase activity"/>
    <property type="evidence" value="ECO:0007669"/>
    <property type="project" value="UniProtKB-KW"/>
</dbReference>
<name>A0AAE0M682_9PEZI</name>
<evidence type="ECO:0000313" key="2">
    <source>
        <dbReference type="EMBL" id="KAK3319444.1"/>
    </source>
</evidence>
<evidence type="ECO:0000256" key="1">
    <source>
        <dbReference type="ARBA" id="ARBA00023002"/>
    </source>
</evidence>
<keyword evidence="3" id="KW-1185">Reference proteome</keyword>
<reference evidence="2" key="1">
    <citation type="journal article" date="2023" name="Mol. Phylogenet. Evol.">
        <title>Genome-scale phylogeny and comparative genomics of the fungal order Sordariales.</title>
        <authorList>
            <person name="Hensen N."/>
            <person name="Bonometti L."/>
            <person name="Westerberg I."/>
            <person name="Brannstrom I.O."/>
            <person name="Guillou S."/>
            <person name="Cros-Aarteil S."/>
            <person name="Calhoun S."/>
            <person name="Haridas S."/>
            <person name="Kuo A."/>
            <person name="Mondo S."/>
            <person name="Pangilinan J."/>
            <person name="Riley R."/>
            <person name="LaButti K."/>
            <person name="Andreopoulos B."/>
            <person name="Lipzen A."/>
            <person name="Chen C."/>
            <person name="Yan M."/>
            <person name="Daum C."/>
            <person name="Ng V."/>
            <person name="Clum A."/>
            <person name="Steindorff A."/>
            <person name="Ohm R.A."/>
            <person name="Martin F."/>
            <person name="Silar P."/>
            <person name="Natvig D.O."/>
            <person name="Lalanne C."/>
            <person name="Gautier V."/>
            <person name="Ament-Velasquez S.L."/>
            <person name="Kruys A."/>
            <person name="Hutchinson M.I."/>
            <person name="Powell A.J."/>
            <person name="Barry K."/>
            <person name="Miller A.N."/>
            <person name="Grigoriev I.V."/>
            <person name="Debuchy R."/>
            <person name="Gladieux P."/>
            <person name="Hiltunen Thoren M."/>
            <person name="Johannesson H."/>
        </authorList>
    </citation>
    <scope>NUCLEOTIDE SEQUENCE</scope>
    <source>
        <strain evidence="2">CBS 118394</strain>
    </source>
</reference>